<keyword evidence="3" id="KW-1185">Reference proteome</keyword>
<proteinExistence type="predicted"/>
<feature type="compositionally biased region" description="Basic and acidic residues" evidence="1">
    <location>
        <begin position="279"/>
        <end position="315"/>
    </location>
</feature>
<accession>A0ABP7CY06</accession>
<evidence type="ECO:0000313" key="3">
    <source>
        <dbReference type="Proteomes" id="UP001500902"/>
    </source>
</evidence>
<evidence type="ECO:0000256" key="1">
    <source>
        <dbReference type="SAM" id="MobiDB-lite"/>
    </source>
</evidence>
<dbReference type="EMBL" id="BAAAZP010000149">
    <property type="protein sequence ID" value="GAA3696353.1"/>
    <property type="molecule type" value="Genomic_DNA"/>
</dbReference>
<sequence>MPDMPFPPEADMVLELMGLPRPDVRVPEILRQRDAWNAVLAGSAETAAQVAASVRAVGENYQGESSTKLVALYSAPGGALELMGKAVSAVEYVPRLLTGAASLATGVQVAVISGAIYTSARVLTTMLMGGPAVSLLTMRELARGRIRILRVRREGAEGVHRMFRPALARGSTGRFDEVRRGLPRLNTSRGPGVDRDMPGMTLMSRRNKRNQGESSGNGGSSQNNSSGNGSSGNSGSSGRWWGGSPKHQEGRNSQGGRSNAAPSRPQESLDNSIAQGPNTDRRLARDESTGEFVVFDRTRGDEYHGHQRSWEELDNKQQSVLRRAFGLDKKGRPKN</sequence>
<gene>
    <name evidence="2" type="ORF">GCM10022224_072470</name>
</gene>
<evidence type="ECO:0000313" key="2">
    <source>
        <dbReference type="EMBL" id="GAA3696353.1"/>
    </source>
</evidence>
<comment type="caution">
    <text evidence="2">The sequence shown here is derived from an EMBL/GenBank/DDBJ whole genome shotgun (WGS) entry which is preliminary data.</text>
</comment>
<name>A0ABP7CY06_9ACTN</name>
<protein>
    <submittedName>
        <fullName evidence="2">Uncharacterized protein</fullName>
    </submittedName>
</protein>
<organism evidence="2 3">
    <name type="scientific">Nonomuraea antimicrobica</name>
    <dbReference type="NCBI Taxonomy" id="561173"/>
    <lineage>
        <taxon>Bacteria</taxon>
        <taxon>Bacillati</taxon>
        <taxon>Actinomycetota</taxon>
        <taxon>Actinomycetes</taxon>
        <taxon>Streptosporangiales</taxon>
        <taxon>Streptosporangiaceae</taxon>
        <taxon>Nonomuraea</taxon>
    </lineage>
</organism>
<feature type="region of interest" description="Disordered" evidence="1">
    <location>
        <begin position="174"/>
        <end position="315"/>
    </location>
</feature>
<dbReference type="Proteomes" id="UP001500902">
    <property type="component" value="Unassembled WGS sequence"/>
</dbReference>
<dbReference type="CDD" id="cd20695">
    <property type="entry name" value="CdiA-CT_5T87E_Ct"/>
    <property type="match status" value="1"/>
</dbReference>
<dbReference type="RefSeq" id="WP_344888437.1">
    <property type="nucleotide sequence ID" value="NZ_BAAAZP010000149.1"/>
</dbReference>
<feature type="compositionally biased region" description="Polar residues" evidence="1">
    <location>
        <begin position="251"/>
        <end position="278"/>
    </location>
</feature>
<feature type="compositionally biased region" description="Low complexity" evidence="1">
    <location>
        <begin position="220"/>
        <end position="244"/>
    </location>
</feature>
<reference evidence="3" key="1">
    <citation type="journal article" date="2019" name="Int. J. Syst. Evol. Microbiol.">
        <title>The Global Catalogue of Microorganisms (GCM) 10K type strain sequencing project: providing services to taxonomists for standard genome sequencing and annotation.</title>
        <authorList>
            <consortium name="The Broad Institute Genomics Platform"/>
            <consortium name="The Broad Institute Genome Sequencing Center for Infectious Disease"/>
            <person name="Wu L."/>
            <person name="Ma J."/>
        </authorList>
    </citation>
    <scope>NUCLEOTIDE SEQUENCE [LARGE SCALE GENOMIC DNA]</scope>
    <source>
        <strain evidence="3">JCM 16904</strain>
    </source>
</reference>